<sequence>MTQRTMKHGDWAKIVESRSKKQQAPAKKNGQSATIIFTLLIGFAIFAMLWAKLLETSHGRDIPVLEKEQKQRISRYFSKQFIMGNWQFYDAEFTNSDINILIEMPNRLAMSEQQLTQYIKGSLCPSTNSRIWRDVNHYNLNINLFVGKPRNGTYAQCSNPNNRYTG</sequence>
<keyword evidence="1" id="KW-0472">Membrane</keyword>
<dbReference type="RefSeq" id="WP_070985892.1">
    <property type="nucleotide sequence ID" value="NZ_MKJU01000027.1"/>
</dbReference>
<dbReference type="EMBL" id="MKJU01000027">
    <property type="protein sequence ID" value="OHU89925.1"/>
    <property type="molecule type" value="Genomic_DNA"/>
</dbReference>
<name>A0A1S1MVV6_9GAMM</name>
<keyword evidence="1" id="KW-0812">Transmembrane</keyword>
<protein>
    <submittedName>
        <fullName evidence="2">Uncharacterized protein</fullName>
    </submittedName>
</protein>
<dbReference type="OrthoDB" id="6315971at2"/>
<keyword evidence="3" id="KW-1185">Reference proteome</keyword>
<feature type="transmembrane region" description="Helical" evidence="1">
    <location>
        <begin position="33"/>
        <end position="51"/>
    </location>
</feature>
<evidence type="ECO:0000313" key="3">
    <source>
        <dbReference type="Proteomes" id="UP000179786"/>
    </source>
</evidence>
<accession>A0A1S1MVV6</accession>
<comment type="caution">
    <text evidence="2">The sequence shown here is derived from an EMBL/GenBank/DDBJ whole genome shotgun (WGS) entry which is preliminary data.</text>
</comment>
<keyword evidence="1" id="KW-1133">Transmembrane helix</keyword>
<gene>
    <name evidence="2" type="ORF">BET10_14125</name>
</gene>
<reference evidence="2 3" key="1">
    <citation type="submission" date="2016-09" db="EMBL/GenBank/DDBJ databases">
        <title>Pseudoalteromonas amylolytica sp. nov., isolated from the surface seawater.</title>
        <authorList>
            <person name="Wu Y.-H."/>
            <person name="Cheng H."/>
            <person name="Jin X.-B."/>
            <person name="Wang C.-S."/>
            <person name="Xu X.-W."/>
        </authorList>
    </citation>
    <scope>NUCLEOTIDE SEQUENCE [LARGE SCALE GENOMIC DNA]</scope>
    <source>
        <strain evidence="2 3">JW1</strain>
    </source>
</reference>
<dbReference type="AlphaFoldDB" id="A0A1S1MVV6"/>
<evidence type="ECO:0000256" key="1">
    <source>
        <dbReference type="SAM" id="Phobius"/>
    </source>
</evidence>
<evidence type="ECO:0000313" key="2">
    <source>
        <dbReference type="EMBL" id="OHU89925.1"/>
    </source>
</evidence>
<dbReference type="Proteomes" id="UP000179786">
    <property type="component" value="Unassembled WGS sequence"/>
</dbReference>
<proteinExistence type="predicted"/>
<organism evidence="2 3">
    <name type="scientific">Pseudoalteromonas amylolytica</name>
    <dbReference type="NCBI Taxonomy" id="1859457"/>
    <lineage>
        <taxon>Bacteria</taxon>
        <taxon>Pseudomonadati</taxon>
        <taxon>Pseudomonadota</taxon>
        <taxon>Gammaproteobacteria</taxon>
        <taxon>Alteromonadales</taxon>
        <taxon>Pseudoalteromonadaceae</taxon>
        <taxon>Pseudoalteromonas</taxon>
    </lineage>
</organism>